<sequence length="297" mass="32857">MVPQLDLTAATSEYCAARSNHKKGLKVLQSDMTARKDMSVGREIQPQEGLGDRSNCRKGLKVVQSDMTARKEMLMCRQIRPQEGFGDPPTAPDPDSDSAMSCARVEPSRAQVLSCARVADESESGSGVVNTSPEGFGGDAVRYHCTKRYAAGQSDTTARKDMPLGSRSNRKKGLEVVQSDITAWKDILVGRQIRPQEGPGGRSDRRKGSEVVQSDITARKDMPPGSQIRLHGKTCRWAVRYDCMESVIPMGSQICLQRTYTAARCAGKSDCWYHRVCRRWIRLLGLQPAYSKTGLQW</sequence>
<name>A0AAD7KCM7_9AGAR</name>
<reference evidence="2" key="1">
    <citation type="submission" date="2023-03" db="EMBL/GenBank/DDBJ databases">
        <title>Massive genome expansion in bonnet fungi (Mycena s.s.) driven by repeated elements and novel gene families across ecological guilds.</title>
        <authorList>
            <consortium name="Lawrence Berkeley National Laboratory"/>
            <person name="Harder C.B."/>
            <person name="Miyauchi S."/>
            <person name="Viragh M."/>
            <person name="Kuo A."/>
            <person name="Thoen E."/>
            <person name="Andreopoulos B."/>
            <person name="Lu D."/>
            <person name="Skrede I."/>
            <person name="Drula E."/>
            <person name="Henrissat B."/>
            <person name="Morin E."/>
            <person name="Kohler A."/>
            <person name="Barry K."/>
            <person name="LaButti K."/>
            <person name="Morin E."/>
            <person name="Salamov A."/>
            <person name="Lipzen A."/>
            <person name="Mereny Z."/>
            <person name="Hegedus B."/>
            <person name="Baldrian P."/>
            <person name="Stursova M."/>
            <person name="Weitz H."/>
            <person name="Taylor A."/>
            <person name="Grigoriev I.V."/>
            <person name="Nagy L.G."/>
            <person name="Martin F."/>
            <person name="Kauserud H."/>
        </authorList>
    </citation>
    <scope>NUCLEOTIDE SEQUENCE</scope>
    <source>
        <strain evidence="2">CBHHK188m</strain>
    </source>
</reference>
<keyword evidence="3" id="KW-1185">Reference proteome</keyword>
<proteinExistence type="predicted"/>
<accession>A0AAD7KCM7</accession>
<organism evidence="2 3">
    <name type="scientific">Mycena maculata</name>
    <dbReference type="NCBI Taxonomy" id="230809"/>
    <lineage>
        <taxon>Eukaryota</taxon>
        <taxon>Fungi</taxon>
        <taxon>Dikarya</taxon>
        <taxon>Basidiomycota</taxon>
        <taxon>Agaricomycotina</taxon>
        <taxon>Agaricomycetes</taxon>
        <taxon>Agaricomycetidae</taxon>
        <taxon>Agaricales</taxon>
        <taxon>Marasmiineae</taxon>
        <taxon>Mycenaceae</taxon>
        <taxon>Mycena</taxon>
    </lineage>
</organism>
<protein>
    <submittedName>
        <fullName evidence="2">Uncharacterized protein</fullName>
    </submittedName>
</protein>
<gene>
    <name evidence="2" type="ORF">DFH07DRAFT_1017542</name>
</gene>
<evidence type="ECO:0000256" key="1">
    <source>
        <dbReference type="SAM" id="MobiDB-lite"/>
    </source>
</evidence>
<dbReference type="EMBL" id="JARJLG010000004">
    <property type="protein sequence ID" value="KAJ7781846.1"/>
    <property type="molecule type" value="Genomic_DNA"/>
</dbReference>
<feature type="region of interest" description="Disordered" evidence="1">
    <location>
        <begin position="192"/>
        <end position="224"/>
    </location>
</feature>
<evidence type="ECO:0000313" key="2">
    <source>
        <dbReference type="EMBL" id="KAJ7781846.1"/>
    </source>
</evidence>
<dbReference type="AlphaFoldDB" id="A0AAD7KCM7"/>
<feature type="region of interest" description="Disordered" evidence="1">
    <location>
        <begin position="80"/>
        <end position="101"/>
    </location>
</feature>
<evidence type="ECO:0000313" key="3">
    <source>
        <dbReference type="Proteomes" id="UP001215280"/>
    </source>
</evidence>
<comment type="caution">
    <text evidence="2">The sequence shown here is derived from an EMBL/GenBank/DDBJ whole genome shotgun (WGS) entry which is preliminary data.</text>
</comment>
<dbReference type="Proteomes" id="UP001215280">
    <property type="component" value="Unassembled WGS sequence"/>
</dbReference>